<keyword evidence="20" id="KW-1185">Reference proteome</keyword>
<dbReference type="GO" id="GO:0009252">
    <property type="term" value="P:peptidoglycan biosynthetic process"/>
    <property type="evidence" value="ECO:0007669"/>
    <property type="project" value="UniProtKB-UniPathway"/>
</dbReference>
<keyword evidence="6 19" id="KW-0328">Glycosyltransferase</keyword>
<keyword evidence="11" id="KW-0511">Multifunctional enzyme</keyword>
<dbReference type="KEGG" id="rru:Rru_A2520"/>
<dbReference type="InterPro" id="IPR050396">
    <property type="entry name" value="Glycosyltr_51/Transpeptidase"/>
</dbReference>
<dbReference type="PANTHER" id="PTHR32282">
    <property type="entry name" value="BINDING PROTEIN TRANSPEPTIDASE, PUTATIVE-RELATED"/>
    <property type="match status" value="1"/>
</dbReference>
<proteinExistence type="inferred from homology"/>
<dbReference type="SUPFAM" id="SSF50199">
    <property type="entry name" value="Staphylococcal nuclease"/>
    <property type="match status" value="1"/>
</dbReference>
<keyword evidence="16" id="KW-0472">Membrane</keyword>
<evidence type="ECO:0000256" key="8">
    <source>
        <dbReference type="ARBA" id="ARBA00022801"/>
    </source>
</evidence>
<dbReference type="SUPFAM" id="SSF56601">
    <property type="entry name" value="beta-lactamase/transpeptidase-like"/>
    <property type="match status" value="1"/>
</dbReference>
<comment type="catalytic activity">
    <reaction evidence="14">
        <text>[GlcNAc-(1-&gt;4)-Mur2Ac(oyl-L-Ala-gamma-D-Glu-L-Lys-D-Ala-D-Ala)](n)-di-trans,octa-cis-undecaprenyl diphosphate + beta-D-GlcNAc-(1-&gt;4)-Mur2Ac(oyl-L-Ala-gamma-D-Glu-L-Lys-D-Ala-D-Ala)-di-trans,octa-cis-undecaprenyl diphosphate = [GlcNAc-(1-&gt;4)-Mur2Ac(oyl-L-Ala-gamma-D-Glu-L-Lys-D-Ala-D-Ala)](n+1)-di-trans,octa-cis-undecaprenyl diphosphate + di-trans,octa-cis-undecaprenyl diphosphate + H(+)</text>
        <dbReference type="Rhea" id="RHEA:23708"/>
        <dbReference type="Rhea" id="RHEA-COMP:9602"/>
        <dbReference type="Rhea" id="RHEA-COMP:9603"/>
        <dbReference type="ChEBI" id="CHEBI:15378"/>
        <dbReference type="ChEBI" id="CHEBI:58405"/>
        <dbReference type="ChEBI" id="CHEBI:60033"/>
        <dbReference type="ChEBI" id="CHEBI:78435"/>
        <dbReference type="EC" id="2.4.99.28"/>
    </reaction>
</comment>
<accession>Q2RRC5</accession>
<dbReference type="InterPro" id="IPR012338">
    <property type="entry name" value="Beta-lactam/transpept-like"/>
</dbReference>
<keyword evidence="4" id="KW-0121">Carboxypeptidase</keyword>
<keyword evidence="9" id="KW-0133">Cell shape</keyword>
<evidence type="ECO:0000256" key="13">
    <source>
        <dbReference type="ARBA" id="ARBA00034000"/>
    </source>
</evidence>
<evidence type="ECO:0000256" key="15">
    <source>
        <dbReference type="SAM" id="MobiDB-lite"/>
    </source>
</evidence>
<dbReference type="NCBIfam" id="TIGR02074">
    <property type="entry name" value="PBP_1a_fam"/>
    <property type="match status" value="1"/>
</dbReference>
<feature type="region of interest" description="Disordered" evidence="15">
    <location>
        <begin position="1"/>
        <end position="31"/>
    </location>
</feature>
<evidence type="ECO:0000256" key="5">
    <source>
        <dbReference type="ARBA" id="ARBA00022670"/>
    </source>
</evidence>
<evidence type="ECO:0000256" key="7">
    <source>
        <dbReference type="ARBA" id="ARBA00022679"/>
    </source>
</evidence>
<keyword evidence="16" id="KW-0812">Transmembrane</keyword>
<comment type="similarity">
    <text evidence="3">In the N-terminal section; belongs to the glycosyltransferase 51 family.</text>
</comment>
<dbReference type="UniPathway" id="UPA00219"/>
<evidence type="ECO:0000256" key="12">
    <source>
        <dbReference type="ARBA" id="ARBA00023316"/>
    </source>
</evidence>
<evidence type="ECO:0000256" key="11">
    <source>
        <dbReference type="ARBA" id="ARBA00023268"/>
    </source>
</evidence>
<dbReference type="PATRIC" id="fig|269796.9.peg.2627"/>
<keyword evidence="10" id="KW-0573">Peptidoglycan synthesis</keyword>
<comment type="similarity">
    <text evidence="2">In the C-terminal section; belongs to the transpeptidase family.</text>
</comment>
<dbReference type="GO" id="GO:0008955">
    <property type="term" value="F:peptidoglycan glycosyltransferase activity"/>
    <property type="evidence" value="ECO:0007669"/>
    <property type="project" value="UniProtKB-EC"/>
</dbReference>
<dbReference type="FunFam" id="1.10.3810.10:FF:000001">
    <property type="entry name" value="Penicillin-binding protein 1A"/>
    <property type="match status" value="1"/>
</dbReference>
<dbReference type="HOGENOM" id="CLU_006354_2_7_5"/>
<dbReference type="Pfam" id="PF00912">
    <property type="entry name" value="Transgly"/>
    <property type="match status" value="1"/>
</dbReference>
<keyword evidence="8" id="KW-0378">Hydrolase</keyword>
<feature type="domain" description="Penicillin-binding protein transpeptidase" evidence="17">
    <location>
        <begin position="345"/>
        <end position="571"/>
    </location>
</feature>
<dbReference type="GO" id="GO:0008658">
    <property type="term" value="F:penicillin binding"/>
    <property type="evidence" value="ECO:0007669"/>
    <property type="project" value="InterPro"/>
</dbReference>
<dbReference type="AlphaFoldDB" id="Q2RRC5"/>
<evidence type="ECO:0000313" key="19">
    <source>
        <dbReference type="EMBL" id="ABC23320.1"/>
    </source>
</evidence>
<dbReference type="InterPro" id="IPR035437">
    <property type="entry name" value="SNase_OB-fold_sf"/>
</dbReference>
<dbReference type="PANTHER" id="PTHR32282:SF33">
    <property type="entry name" value="PEPTIDOGLYCAN GLYCOSYLTRANSFERASE"/>
    <property type="match status" value="1"/>
</dbReference>
<comment type="catalytic activity">
    <reaction evidence="13">
        <text>Preferential cleavage: (Ac)2-L-Lys-D-Ala-|-D-Ala. Also transpeptidation of peptidyl-alanyl moieties that are N-acyl substituents of D-alanine.</text>
        <dbReference type="EC" id="3.4.16.4"/>
    </reaction>
</comment>
<name>Q2RRC5_RHORT</name>
<keyword evidence="12" id="KW-0961">Cell wall biogenesis/degradation</keyword>
<evidence type="ECO:0000256" key="3">
    <source>
        <dbReference type="ARBA" id="ARBA00007739"/>
    </source>
</evidence>
<feature type="transmembrane region" description="Helical" evidence="16">
    <location>
        <begin position="38"/>
        <end position="59"/>
    </location>
</feature>
<dbReference type="Proteomes" id="UP000001929">
    <property type="component" value="Chromosome"/>
</dbReference>
<reference evidence="19 20" key="1">
    <citation type="journal article" date="2011" name="Stand. Genomic Sci.">
        <title>Complete genome sequence of Rhodospirillum rubrum type strain (S1).</title>
        <authorList>
            <person name="Munk A.C."/>
            <person name="Copeland A."/>
            <person name="Lucas S."/>
            <person name="Lapidus A."/>
            <person name="Del Rio T.G."/>
            <person name="Barry K."/>
            <person name="Detter J.C."/>
            <person name="Hammon N."/>
            <person name="Israni S."/>
            <person name="Pitluck S."/>
            <person name="Brettin T."/>
            <person name="Bruce D."/>
            <person name="Han C."/>
            <person name="Tapia R."/>
            <person name="Gilna P."/>
            <person name="Schmutz J."/>
            <person name="Larimer F."/>
            <person name="Land M."/>
            <person name="Kyrpides N.C."/>
            <person name="Mavromatis K."/>
            <person name="Richardson P."/>
            <person name="Rohde M."/>
            <person name="Goker M."/>
            <person name="Klenk H.P."/>
            <person name="Zhang Y."/>
            <person name="Roberts G.P."/>
            <person name="Reslewic S."/>
            <person name="Schwartz D.C."/>
        </authorList>
    </citation>
    <scope>NUCLEOTIDE SEQUENCE [LARGE SCALE GENOMIC DNA]</scope>
    <source>
        <strain evidence="20">ATCC 11170 / ATH 1.1.1 / DSM 467 / LMG 4362 / NCIMB 8255 / S1</strain>
    </source>
</reference>
<dbReference type="Gene3D" id="1.10.3810.10">
    <property type="entry name" value="Biosynthetic peptidoglycan transglycosylase-like"/>
    <property type="match status" value="1"/>
</dbReference>
<dbReference type="InterPro" id="IPR036950">
    <property type="entry name" value="PBP_transglycosylase"/>
</dbReference>
<evidence type="ECO:0000256" key="9">
    <source>
        <dbReference type="ARBA" id="ARBA00022960"/>
    </source>
</evidence>
<dbReference type="GO" id="GO:0071555">
    <property type="term" value="P:cell wall organization"/>
    <property type="evidence" value="ECO:0007669"/>
    <property type="project" value="UniProtKB-KW"/>
</dbReference>
<evidence type="ECO:0000256" key="2">
    <source>
        <dbReference type="ARBA" id="ARBA00007090"/>
    </source>
</evidence>
<gene>
    <name evidence="19" type="ordered locus">Rru_A2520</name>
</gene>
<feature type="domain" description="Glycosyl transferase family 51" evidence="18">
    <location>
        <begin position="90"/>
        <end position="256"/>
    </location>
</feature>
<dbReference type="GO" id="GO:0006508">
    <property type="term" value="P:proteolysis"/>
    <property type="evidence" value="ECO:0007669"/>
    <property type="project" value="UniProtKB-KW"/>
</dbReference>
<dbReference type="EMBL" id="CP000230">
    <property type="protein sequence ID" value="ABC23320.1"/>
    <property type="molecule type" value="Genomic_DNA"/>
</dbReference>
<dbReference type="SUPFAM" id="SSF53955">
    <property type="entry name" value="Lysozyme-like"/>
    <property type="match status" value="1"/>
</dbReference>
<evidence type="ECO:0000256" key="10">
    <source>
        <dbReference type="ARBA" id="ARBA00022984"/>
    </source>
</evidence>
<protein>
    <submittedName>
        <fullName evidence="19">Penicillin-binding protein 1A</fullName>
        <ecNumber evidence="19">2.4.1.129</ecNumber>
    </submittedName>
</protein>
<evidence type="ECO:0000256" key="16">
    <source>
        <dbReference type="SAM" id="Phobius"/>
    </source>
</evidence>
<dbReference type="Gene3D" id="3.40.710.10">
    <property type="entry name" value="DD-peptidase/beta-lactamase superfamily"/>
    <property type="match status" value="1"/>
</dbReference>
<evidence type="ECO:0000256" key="1">
    <source>
        <dbReference type="ARBA" id="ARBA00004752"/>
    </source>
</evidence>
<evidence type="ECO:0000256" key="6">
    <source>
        <dbReference type="ARBA" id="ARBA00022676"/>
    </source>
</evidence>
<dbReference type="EnsemblBacteria" id="ABC23320">
    <property type="protein sequence ID" value="ABC23320"/>
    <property type="gene ID" value="Rru_A2520"/>
</dbReference>
<dbReference type="InterPro" id="IPR023346">
    <property type="entry name" value="Lysozyme-like_dom_sf"/>
</dbReference>
<evidence type="ECO:0000256" key="14">
    <source>
        <dbReference type="ARBA" id="ARBA00049902"/>
    </source>
</evidence>
<dbReference type="PhylomeDB" id="Q2RRC5"/>
<dbReference type="EC" id="2.4.1.129" evidence="19"/>
<keyword evidence="7 19" id="KW-0808">Transferase</keyword>
<dbReference type="RefSeq" id="WP_011390273.1">
    <property type="nucleotide sequence ID" value="NC_007643.1"/>
</dbReference>
<evidence type="ECO:0000313" key="20">
    <source>
        <dbReference type="Proteomes" id="UP000001929"/>
    </source>
</evidence>
<evidence type="ECO:0000259" key="18">
    <source>
        <dbReference type="Pfam" id="PF00912"/>
    </source>
</evidence>
<evidence type="ECO:0000256" key="4">
    <source>
        <dbReference type="ARBA" id="ARBA00022645"/>
    </source>
</evidence>
<evidence type="ECO:0000259" key="17">
    <source>
        <dbReference type="Pfam" id="PF00905"/>
    </source>
</evidence>
<dbReference type="GO" id="GO:0030288">
    <property type="term" value="C:outer membrane-bounded periplasmic space"/>
    <property type="evidence" value="ECO:0007669"/>
    <property type="project" value="TreeGrafter"/>
</dbReference>
<dbReference type="Pfam" id="PF00905">
    <property type="entry name" value="Transpeptidase"/>
    <property type="match status" value="1"/>
</dbReference>
<dbReference type="InterPro" id="IPR001460">
    <property type="entry name" value="PCN-bd_Tpept"/>
</dbReference>
<dbReference type="GO" id="GO:0009002">
    <property type="term" value="F:serine-type D-Ala-D-Ala carboxypeptidase activity"/>
    <property type="evidence" value="ECO:0007669"/>
    <property type="project" value="UniProtKB-EC"/>
</dbReference>
<dbReference type="InterPro" id="IPR001264">
    <property type="entry name" value="Glyco_trans_51"/>
</dbReference>
<dbReference type="GO" id="GO:0008360">
    <property type="term" value="P:regulation of cell shape"/>
    <property type="evidence" value="ECO:0007669"/>
    <property type="project" value="UniProtKB-KW"/>
</dbReference>
<keyword evidence="5" id="KW-0645">Protease</keyword>
<keyword evidence="16" id="KW-1133">Transmembrane helix</keyword>
<dbReference type="eggNOG" id="COG0744">
    <property type="taxonomic scope" value="Bacteria"/>
</dbReference>
<organism evidence="19 20">
    <name type="scientific">Rhodospirillum rubrum (strain ATCC 11170 / ATH 1.1.1 / DSM 467 / LMG 4362 / NCIMB 8255 / S1)</name>
    <dbReference type="NCBI Taxonomy" id="269796"/>
    <lineage>
        <taxon>Bacteria</taxon>
        <taxon>Pseudomonadati</taxon>
        <taxon>Pseudomonadota</taxon>
        <taxon>Alphaproteobacteria</taxon>
        <taxon>Rhodospirillales</taxon>
        <taxon>Rhodospirillaceae</taxon>
        <taxon>Rhodospirillum</taxon>
    </lineage>
</organism>
<sequence>MIPSPSDRLSGNRRPEDIDPPEAPRPPRRPALRHPGRIALAIAGVVLALGVLVLAINLYTMPLSPSFQEPERSGFLIADAEGTVVATRGVTAGRPVALAEMPASLVNAVIAFEDRRFRDHWGVDPRGIARAIWVNLRSGGRTQGASTLTQQLVKNTLLTPEKTFTRKIQEAMLALWIERKLTKDEILERYLNSLYLGAGSYGVDAAARRYFNKPVTDLSLAESAMIAGLIQAPARTGPTTALDVARQRAELVLDVMRDQGLIGADEATWAKAHPASLAVPPVELPAYGAVSDWIADEARKALGPLSGDFLVVSTLDRRLQVLAQQTIQEGMAAEGAGLRATQAALVAMAPDGRVLAMVGGRDYQESQFNRAVQARRQPGSIFKLFVYLTALSNNWRPDDPIDDTPLTIDGWSPENYGGGAGHGSVPLRVAFAHSYNLAAVRLQEAVGREAVIATARSMGLKDDLQPLPSLALGTFPATLLDLTSAFAAVAADRATVQPRVIEVLRTPGSGEIRPPVRQSGRAPWPRASALDLLNAVVTQGTGRAAALGVPTYGKTGTTQDNRDAWFIGFAGNLVIGVWVGNDDETPMTGISGGGLPAKLWQSFAARALAGGVAGSAPAAPIAAATTATLPAAAPPAPTPAPAVPSRQPFSAVPEAVVDTGTLRLGGRVVRLEGVKGLTGRPARDMAGYIGDRSVTCRPAGRERWRCDVEGWDLSEVALFNGGARATADAPADLVAAERKARQAGRGVWGR</sequence>
<dbReference type="CAZy" id="GT51">
    <property type="family name" value="Glycosyltransferase Family 51"/>
</dbReference>
<dbReference type="STRING" id="269796.Rru_A2520"/>
<comment type="pathway">
    <text evidence="1">Cell wall biogenesis; peptidoglycan biosynthesis.</text>
</comment>